<keyword evidence="3 5" id="KW-0698">rRNA processing</keyword>
<comment type="caution">
    <text evidence="8">The sequence shown here is derived from an EMBL/GenBank/DDBJ whole genome shotgun (WGS) entry which is preliminary data.</text>
</comment>
<dbReference type="SUPFAM" id="SSF50346">
    <property type="entry name" value="PRC-barrel domain"/>
    <property type="match status" value="1"/>
</dbReference>
<comment type="function">
    <text evidence="5">An accessory protein needed during the final step in the assembly of 30S ribosomal subunit, possibly for assembly of the head region. Essential for efficient processing of 16S rRNA. May be needed both before and after RbfA during the maturation of 16S rRNA. It has affinity for free ribosomal 30S subunits but not for 70S ribosomes.</text>
</comment>
<sequence>MRDADLVVMGFVRGAFGVRGWVKVQADTENTDSLFDYPQWWLKQKNGEWKAFTFEDGAIQPKTLVVKFEEVDDRDVAEAMRGMQVAIPRELLPKPPADEYYWIDLIGLEVVNRENIVLGKVTDLMETGANDVLVVRGETDERLIPFVSDYIVDVDLAAKRITVDWGLDY</sequence>
<feature type="domain" description="Ribosome maturation factor RimM PRC barrel" evidence="7">
    <location>
        <begin position="102"/>
        <end position="165"/>
    </location>
</feature>
<comment type="subcellular location">
    <subcellularLocation>
        <location evidence="5">Cytoplasm</location>
    </subcellularLocation>
</comment>
<dbReference type="HAMAP" id="MF_00014">
    <property type="entry name" value="Ribosome_mat_RimM"/>
    <property type="match status" value="1"/>
</dbReference>
<evidence type="ECO:0000313" key="9">
    <source>
        <dbReference type="Proteomes" id="UP001433638"/>
    </source>
</evidence>
<keyword evidence="9" id="KW-1185">Reference proteome</keyword>
<evidence type="ECO:0000313" key="8">
    <source>
        <dbReference type="EMBL" id="MEQ6291476.1"/>
    </source>
</evidence>
<reference evidence="8" key="1">
    <citation type="submission" date="2024-06" db="EMBL/GenBank/DDBJ databases">
        <title>Genome sequence of Vogesella sp. MAHUQ-64.</title>
        <authorList>
            <person name="Huq M.A."/>
        </authorList>
    </citation>
    <scope>NUCLEOTIDE SEQUENCE</scope>
    <source>
        <strain evidence="8">MAHUQ-64</strain>
    </source>
</reference>
<dbReference type="Proteomes" id="UP001433638">
    <property type="component" value="Unassembled WGS sequence"/>
</dbReference>
<evidence type="ECO:0000259" key="6">
    <source>
        <dbReference type="Pfam" id="PF01782"/>
    </source>
</evidence>
<dbReference type="PANTHER" id="PTHR33692:SF1">
    <property type="entry name" value="RIBOSOME MATURATION FACTOR RIMM"/>
    <property type="match status" value="1"/>
</dbReference>
<dbReference type="InterPro" id="IPR036976">
    <property type="entry name" value="RimM_N_sf"/>
</dbReference>
<dbReference type="SUPFAM" id="SSF50447">
    <property type="entry name" value="Translation proteins"/>
    <property type="match status" value="1"/>
</dbReference>
<dbReference type="InterPro" id="IPR011961">
    <property type="entry name" value="RimM"/>
</dbReference>
<comment type="subunit">
    <text evidence="5">Binds ribosomal protein uS19.</text>
</comment>
<dbReference type="InterPro" id="IPR002676">
    <property type="entry name" value="RimM_N"/>
</dbReference>
<keyword evidence="2 5" id="KW-0690">Ribosome biogenesis</keyword>
<proteinExistence type="inferred from homology"/>
<dbReference type="InterPro" id="IPR011033">
    <property type="entry name" value="PRC_barrel-like_sf"/>
</dbReference>
<evidence type="ECO:0000256" key="4">
    <source>
        <dbReference type="ARBA" id="ARBA00023186"/>
    </source>
</evidence>
<dbReference type="Gene3D" id="2.40.30.60">
    <property type="entry name" value="RimM"/>
    <property type="match status" value="1"/>
</dbReference>
<dbReference type="PANTHER" id="PTHR33692">
    <property type="entry name" value="RIBOSOME MATURATION FACTOR RIMM"/>
    <property type="match status" value="1"/>
</dbReference>
<dbReference type="Pfam" id="PF24986">
    <property type="entry name" value="PRC_RimM"/>
    <property type="match status" value="1"/>
</dbReference>
<evidence type="ECO:0000256" key="3">
    <source>
        <dbReference type="ARBA" id="ARBA00022552"/>
    </source>
</evidence>
<dbReference type="InterPro" id="IPR009000">
    <property type="entry name" value="Transl_B-barrel_sf"/>
</dbReference>
<dbReference type="Pfam" id="PF01782">
    <property type="entry name" value="RimM"/>
    <property type="match status" value="1"/>
</dbReference>
<dbReference type="EMBL" id="JBEFLD010000006">
    <property type="protein sequence ID" value="MEQ6291476.1"/>
    <property type="molecule type" value="Genomic_DNA"/>
</dbReference>
<evidence type="ECO:0000259" key="7">
    <source>
        <dbReference type="Pfam" id="PF24986"/>
    </source>
</evidence>
<dbReference type="InterPro" id="IPR056792">
    <property type="entry name" value="PRC_RimM"/>
</dbReference>
<comment type="domain">
    <text evidence="5">The PRC barrel domain binds ribosomal protein uS19.</text>
</comment>
<dbReference type="Gene3D" id="2.30.30.240">
    <property type="entry name" value="PRC-barrel domain"/>
    <property type="match status" value="1"/>
</dbReference>
<keyword evidence="4 5" id="KW-0143">Chaperone</keyword>
<organism evidence="8 9">
    <name type="scientific">Vogesella oryzagri</name>
    <dbReference type="NCBI Taxonomy" id="3160864"/>
    <lineage>
        <taxon>Bacteria</taxon>
        <taxon>Pseudomonadati</taxon>
        <taxon>Pseudomonadota</taxon>
        <taxon>Betaproteobacteria</taxon>
        <taxon>Neisseriales</taxon>
        <taxon>Chromobacteriaceae</taxon>
        <taxon>Vogesella</taxon>
    </lineage>
</organism>
<feature type="domain" description="RimM N-terminal" evidence="6">
    <location>
        <begin position="9"/>
        <end position="90"/>
    </location>
</feature>
<evidence type="ECO:0000256" key="5">
    <source>
        <dbReference type="HAMAP-Rule" id="MF_00014"/>
    </source>
</evidence>
<accession>A0ABV1M5Y3</accession>
<protein>
    <recommendedName>
        <fullName evidence="5">Ribosome maturation factor RimM</fullName>
    </recommendedName>
</protein>
<evidence type="ECO:0000256" key="2">
    <source>
        <dbReference type="ARBA" id="ARBA00022517"/>
    </source>
</evidence>
<evidence type="ECO:0000256" key="1">
    <source>
        <dbReference type="ARBA" id="ARBA00022490"/>
    </source>
</evidence>
<keyword evidence="1 5" id="KW-0963">Cytoplasm</keyword>
<comment type="similarity">
    <text evidence="5">Belongs to the RimM family.</text>
</comment>
<name>A0ABV1M5Y3_9NEIS</name>
<dbReference type="NCBIfam" id="TIGR02273">
    <property type="entry name" value="16S_RimM"/>
    <property type="match status" value="1"/>
</dbReference>
<gene>
    <name evidence="5 8" type="primary">rimM</name>
    <name evidence="8" type="ORF">ABNW52_12725</name>
</gene>
<dbReference type="RefSeq" id="WP_349588402.1">
    <property type="nucleotide sequence ID" value="NZ_JBEFLD010000006.1"/>
</dbReference>